<dbReference type="SUPFAM" id="SSF51658">
    <property type="entry name" value="Xylose isomerase-like"/>
    <property type="match status" value="1"/>
</dbReference>
<gene>
    <name evidence="4" type="ORF">AADG42_00500</name>
</gene>
<organism evidence="4 5">
    <name type="scientific">Ammonicoccus fulvus</name>
    <dbReference type="NCBI Taxonomy" id="3138240"/>
    <lineage>
        <taxon>Bacteria</taxon>
        <taxon>Bacillati</taxon>
        <taxon>Actinomycetota</taxon>
        <taxon>Actinomycetes</taxon>
        <taxon>Propionibacteriales</taxon>
        <taxon>Propionibacteriaceae</taxon>
        <taxon>Ammonicoccus</taxon>
    </lineage>
</organism>
<dbReference type="InterPro" id="IPR050417">
    <property type="entry name" value="Sugar_Epim/Isomerase"/>
</dbReference>
<protein>
    <submittedName>
        <fullName evidence="4">TIM barrel protein</fullName>
    </submittedName>
</protein>
<evidence type="ECO:0000313" key="5">
    <source>
        <dbReference type="Proteomes" id="UP001442841"/>
    </source>
</evidence>
<dbReference type="InterPro" id="IPR026040">
    <property type="entry name" value="HyI-like"/>
</dbReference>
<evidence type="ECO:0000259" key="3">
    <source>
        <dbReference type="Pfam" id="PF01261"/>
    </source>
</evidence>
<dbReference type="PANTHER" id="PTHR43489:SF6">
    <property type="entry name" value="HYDROXYPYRUVATE ISOMERASE-RELATED"/>
    <property type="match status" value="1"/>
</dbReference>
<dbReference type="Pfam" id="PF01261">
    <property type="entry name" value="AP_endonuc_2"/>
    <property type="match status" value="1"/>
</dbReference>
<dbReference type="PIRSF" id="PIRSF006241">
    <property type="entry name" value="HyI"/>
    <property type="match status" value="1"/>
</dbReference>
<sequence length="278" mass="30304">MIPDANLGWLFTEVPFPGRYAAAARAGFTAVESPWPPLSAREVAARVEEHGLRSVLVNLRQGEPGTEFAFGWACHPGQVDTFRETFTDALEFADVTGTRFLHVVGGLVPEGVEQAEAYAVYHDNLTWALAQLPTESDTVLVAEAINRRDNPRFLFRDLEEVAGLIRGINHSRVRVLFDTFHAGVEALMEHEANEPSARNAAGLRVDVASRYASVVDVVGHVQLGDAPGRTDPGSGVVDFDRFFAALRDLGWTGWVGGEYRPLAGTEAGLGWRDRLHGG</sequence>
<keyword evidence="1 2" id="KW-0413">Isomerase</keyword>
<dbReference type="EMBL" id="CP154795">
    <property type="protein sequence ID" value="XAN05845.1"/>
    <property type="molecule type" value="Genomic_DNA"/>
</dbReference>
<feature type="domain" description="Xylose isomerase-like TIM barrel" evidence="3">
    <location>
        <begin position="21"/>
        <end position="272"/>
    </location>
</feature>
<evidence type="ECO:0000256" key="1">
    <source>
        <dbReference type="ARBA" id="ARBA00023235"/>
    </source>
</evidence>
<dbReference type="InterPro" id="IPR013022">
    <property type="entry name" value="Xyl_isomerase-like_TIM-brl"/>
</dbReference>
<dbReference type="InterPro" id="IPR036237">
    <property type="entry name" value="Xyl_isomerase-like_sf"/>
</dbReference>
<keyword evidence="5" id="KW-1185">Reference proteome</keyword>
<dbReference type="RefSeq" id="WP_425307278.1">
    <property type="nucleotide sequence ID" value="NZ_CP154795.1"/>
</dbReference>
<name>A0ABZ3FLZ4_9ACTN</name>
<dbReference type="Proteomes" id="UP001442841">
    <property type="component" value="Chromosome"/>
</dbReference>
<evidence type="ECO:0000256" key="2">
    <source>
        <dbReference type="PIRNR" id="PIRNR006241"/>
    </source>
</evidence>
<proteinExistence type="inferred from homology"/>
<dbReference type="PANTHER" id="PTHR43489">
    <property type="entry name" value="ISOMERASE"/>
    <property type="match status" value="1"/>
</dbReference>
<accession>A0ABZ3FLZ4</accession>
<comment type="similarity">
    <text evidence="2">Belongs to the hyi family.</text>
</comment>
<dbReference type="Gene3D" id="3.20.20.150">
    <property type="entry name" value="Divalent-metal-dependent TIM barrel enzymes"/>
    <property type="match status" value="1"/>
</dbReference>
<reference evidence="4 5" key="1">
    <citation type="submission" date="2024-04" db="EMBL/GenBank/DDBJ databases">
        <title>Isolation of an actinomycete strain from pig manure.</title>
        <authorList>
            <person name="Gong T."/>
            <person name="Yu Z."/>
            <person name="An M."/>
            <person name="Wei C."/>
            <person name="Yang W."/>
            <person name="Liu L."/>
        </authorList>
    </citation>
    <scope>NUCLEOTIDE SEQUENCE [LARGE SCALE GENOMIC DNA]</scope>
    <source>
        <strain evidence="4 5">ZF39</strain>
    </source>
</reference>
<evidence type="ECO:0000313" key="4">
    <source>
        <dbReference type="EMBL" id="XAN05845.1"/>
    </source>
</evidence>